<dbReference type="SUPFAM" id="SSF46689">
    <property type="entry name" value="Homeodomain-like"/>
    <property type="match status" value="1"/>
</dbReference>
<dbReference type="InterPro" id="IPR020449">
    <property type="entry name" value="Tscrpt_reg_AraC-type_HTH"/>
</dbReference>
<keyword evidence="3" id="KW-0804">Transcription</keyword>
<proteinExistence type="predicted"/>
<evidence type="ECO:0000256" key="3">
    <source>
        <dbReference type="ARBA" id="ARBA00023163"/>
    </source>
</evidence>
<dbReference type="InterPro" id="IPR009057">
    <property type="entry name" value="Homeodomain-like_sf"/>
</dbReference>
<evidence type="ECO:0000313" key="6">
    <source>
        <dbReference type="Proteomes" id="UP001497527"/>
    </source>
</evidence>
<comment type="caution">
    <text evidence="5">The sequence shown here is derived from an EMBL/GenBank/DDBJ whole genome shotgun (WGS) entry which is preliminary data.</text>
</comment>
<feature type="domain" description="HTH araC/xylS-type" evidence="4">
    <location>
        <begin position="180"/>
        <end position="278"/>
    </location>
</feature>
<evidence type="ECO:0000259" key="4">
    <source>
        <dbReference type="PROSITE" id="PS01124"/>
    </source>
</evidence>
<evidence type="ECO:0000256" key="2">
    <source>
        <dbReference type="ARBA" id="ARBA00023125"/>
    </source>
</evidence>
<name>A0ABP1F203_9FLAO</name>
<keyword evidence="1" id="KW-0805">Transcription regulation</keyword>
<dbReference type="Proteomes" id="UP001497527">
    <property type="component" value="Unassembled WGS sequence"/>
</dbReference>
<dbReference type="Pfam" id="PF12833">
    <property type="entry name" value="HTH_18"/>
    <property type="match status" value="1"/>
</dbReference>
<keyword evidence="6" id="KW-1185">Reference proteome</keyword>
<gene>
    <name evidence="5" type="ORF">T190423A01A_20081</name>
</gene>
<dbReference type="RefSeq" id="WP_348715513.1">
    <property type="nucleotide sequence ID" value="NZ_CAXJIO010000011.1"/>
</dbReference>
<dbReference type="PANTHER" id="PTHR43280:SF32">
    <property type="entry name" value="TRANSCRIPTIONAL REGULATORY PROTEIN"/>
    <property type="match status" value="1"/>
</dbReference>
<accession>A0ABP1F203</accession>
<dbReference type="SUPFAM" id="SSF51215">
    <property type="entry name" value="Regulatory protein AraC"/>
    <property type="match status" value="1"/>
</dbReference>
<reference evidence="5 6" key="1">
    <citation type="submission" date="2024-05" db="EMBL/GenBank/DDBJ databases">
        <authorList>
            <person name="Duchaud E."/>
        </authorList>
    </citation>
    <scope>NUCLEOTIDE SEQUENCE [LARGE SCALE GENOMIC DNA]</scope>
    <source>
        <strain evidence="5">Ena-SAMPLE-TAB-13-05-2024-13:56:06:370-140308</strain>
    </source>
</reference>
<dbReference type="InterPro" id="IPR018060">
    <property type="entry name" value="HTH_AraC"/>
</dbReference>
<organism evidence="5 6">
    <name type="scientific">Tenacibaculum polynesiense</name>
    <dbReference type="NCBI Taxonomy" id="3137857"/>
    <lineage>
        <taxon>Bacteria</taxon>
        <taxon>Pseudomonadati</taxon>
        <taxon>Bacteroidota</taxon>
        <taxon>Flavobacteriia</taxon>
        <taxon>Flavobacteriales</taxon>
        <taxon>Flavobacteriaceae</taxon>
        <taxon>Tenacibaculum</taxon>
    </lineage>
</organism>
<keyword evidence="2" id="KW-0238">DNA-binding</keyword>
<sequence>MAVQDIISYTYKDIFSLQTVQFEKACVVNEPEQMQQLKIIWIKEGKGTYNIDFKTYSFSNGVLFFLSPGQVFSVESEKIKEAYQLSFHKDFYCIQNHDAEISCNGVLFNNVYETPLIKPEEADVVKLDMIIDNMIEEFQQKEAAQYDMLQAYLKQFIISAVRIRKEHDVVKDDTETKLFKDFSILVEQNFKKLHSVTDYANRLGISPKSLTKHFQKIGVQTPSDFIKNRIITEAKRQLLYSSEAVKHIAFDLGFNDPAYFSRFFTKTTGKSPKQFQKEKTTL</sequence>
<dbReference type="PANTHER" id="PTHR43280">
    <property type="entry name" value="ARAC-FAMILY TRANSCRIPTIONAL REGULATOR"/>
    <property type="match status" value="1"/>
</dbReference>
<dbReference type="Gene3D" id="1.10.10.60">
    <property type="entry name" value="Homeodomain-like"/>
    <property type="match status" value="1"/>
</dbReference>
<evidence type="ECO:0000256" key="1">
    <source>
        <dbReference type="ARBA" id="ARBA00023015"/>
    </source>
</evidence>
<dbReference type="SMART" id="SM00342">
    <property type="entry name" value="HTH_ARAC"/>
    <property type="match status" value="1"/>
</dbReference>
<dbReference type="PRINTS" id="PR00032">
    <property type="entry name" value="HTHARAC"/>
</dbReference>
<dbReference type="PROSITE" id="PS01124">
    <property type="entry name" value="HTH_ARAC_FAMILY_2"/>
    <property type="match status" value="1"/>
</dbReference>
<dbReference type="InterPro" id="IPR037923">
    <property type="entry name" value="HTH-like"/>
</dbReference>
<dbReference type="EMBL" id="CAXJIO010000011">
    <property type="protein sequence ID" value="CAL2102330.1"/>
    <property type="molecule type" value="Genomic_DNA"/>
</dbReference>
<protein>
    <submittedName>
        <fullName evidence="5">AraC family transcriptional regulator, transcriptional activator of pobA</fullName>
    </submittedName>
</protein>
<evidence type="ECO:0000313" key="5">
    <source>
        <dbReference type="EMBL" id="CAL2102330.1"/>
    </source>
</evidence>